<keyword evidence="1" id="KW-0812">Transmembrane</keyword>
<feature type="transmembrane region" description="Helical" evidence="1">
    <location>
        <begin position="30"/>
        <end position="48"/>
    </location>
</feature>
<dbReference type="RefSeq" id="WP_346095409.1">
    <property type="nucleotide sequence ID" value="NZ_BAAABY010000023.1"/>
</dbReference>
<keyword evidence="1" id="KW-1133">Transmembrane helix</keyword>
<sequence>MSDDRSNLALVLALVVATVAGMIAVAHPELIPALTIATAAFMAMSAYLKM</sequence>
<evidence type="ECO:0000313" key="3">
    <source>
        <dbReference type="Proteomes" id="UP001500909"/>
    </source>
</evidence>
<gene>
    <name evidence="2" type="ORF">GCM10010361_29760</name>
</gene>
<evidence type="ECO:0000256" key="1">
    <source>
        <dbReference type="SAM" id="Phobius"/>
    </source>
</evidence>
<dbReference type="EMBL" id="BAAABY010000023">
    <property type="protein sequence ID" value="GAA0463888.1"/>
    <property type="molecule type" value="Genomic_DNA"/>
</dbReference>
<evidence type="ECO:0000313" key="2">
    <source>
        <dbReference type="EMBL" id="GAA0463888.1"/>
    </source>
</evidence>
<reference evidence="2 3" key="1">
    <citation type="journal article" date="2019" name="Int. J. Syst. Evol. Microbiol.">
        <title>The Global Catalogue of Microorganisms (GCM) 10K type strain sequencing project: providing services to taxonomists for standard genome sequencing and annotation.</title>
        <authorList>
            <consortium name="The Broad Institute Genomics Platform"/>
            <consortium name="The Broad Institute Genome Sequencing Center for Infectious Disease"/>
            <person name="Wu L."/>
            <person name="Ma J."/>
        </authorList>
    </citation>
    <scope>NUCLEOTIDE SEQUENCE [LARGE SCALE GENOMIC DNA]</scope>
    <source>
        <strain evidence="2 3">JCM 4805</strain>
    </source>
</reference>
<comment type="caution">
    <text evidence="2">The sequence shown here is derived from an EMBL/GenBank/DDBJ whole genome shotgun (WGS) entry which is preliminary data.</text>
</comment>
<organism evidence="2 3">
    <name type="scientific">Streptomyces olivaceiscleroticus</name>
    <dbReference type="NCBI Taxonomy" id="68245"/>
    <lineage>
        <taxon>Bacteria</taxon>
        <taxon>Bacillati</taxon>
        <taxon>Actinomycetota</taxon>
        <taxon>Actinomycetes</taxon>
        <taxon>Kitasatosporales</taxon>
        <taxon>Streptomycetaceae</taxon>
        <taxon>Streptomyces</taxon>
    </lineage>
</organism>
<feature type="transmembrane region" description="Helical" evidence="1">
    <location>
        <begin position="7"/>
        <end position="24"/>
    </location>
</feature>
<proteinExistence type="predicted"/>
<keyword evidence="3" id="KW-1185">Reference proteome</keyword>
<name>A0ABN0ZZG8_9ACTN</name>
<protein>
    <submittedName>
        <fullName evidence="2">Uncharacterized protein</fullName>
    </submittedName>
</protein>
<dbReference type="Proteomes" id="UP001500909">
    <property type="component" value="Unassembled WGS sequence"/>
</dbReference>
<keyword evidence="1" id="KW-0472">Membrane</keyword>
<accession>A0ABN0ZZG8</accession>